<dbReference type="EMBL" id="SOHY01000014">
    <property type="protein sequence ID" value="TEU03932.1"/>
    <property type="molecule type" value="Genomic_DNA"/>
</dbReference>
<keyword evidence="1" id="KW-0238">DNA-binding</keyword>
<evidence type="ECO:0000313" key="4">
    <source>
        <dbReference type="Proteomes" id="UP000316674"/>
    </source>
</evidence>
<organism evidence="3 4">
    <name type="scientific">Aerophobetes bacterium</name>
    <dbReference type="NCBI Taxonomy" id="2030807"/>
    <lineage>
        <taxon>Bacteria</taxon>
        <taxon>Candidatus Aerophobota</taxon>
    </lineage>
</organism>
<dbReference type="AlphaFoldDB" id="A0A523ZJI5"/>
<dbReference type="InterPro" id="IPR037914">
    <property type="entry name" value="SpoVT-AbrB_sf"/>
</dbReference>
<dbReference type="Gene3D" id="2.10.260.10">
    <property type="match status" value="1"/>
</dbReference>
<evidence type="ECO:0000256" key="1">
    <source>
        <dbReference type="PROSITE-ProRule" id="PRU01076"/>
    </source>
</evidence>
<dbReference type="PROSITE" id="PS51740">
    <property type="entry name" value="SPOVT_ABRB"/>
    <property type="match status" value="1"/>
</dbReference>
<proteinExistence type="predicted"/>
<sequence>MPTSTITAKGQVTIPKEIRKTLRLKTADR</sequence>
<dbReference type="InterPro" id="IPR007159">
    <property type="entry name" value="SpoVT-AbrB_dom"/>
</dbReference>
<reference evidence="3 4" key="1">
    <citation type="submission" date="2019-03" db="EMBL/GenBank/DDBJ databases">
        <title>Metabolic potential of uncultured bacteria and archaea associated with petroleum seepage in deep-sea sediments.</title>
        <authorList>
            <person name="Dong X."/>
            <person name="Hubert C."/>
        </authorList>
    </citation>
    <scope>NUCLEOTIDE SEQUENCE [LARGE SCALE GENOMIC DNA]</scope>
    <source>
        <strain evidence="3">E26_bin6</strain>
    </source>
</reference>
<dbReference type="Pfam" id="PF04014">
    <property type="entry name" value="MazE_antitoxin"/>
    <property type="match status" value="1"/>
</dbReference>
<name>A0A523ZJI5_UNCAE</name>
<protein>
    <submittedName>
        <fullName evidence="3">AbrB family transcriptional regulator</fullName>
    </submittedName>
</protein>
<comment type="caution">
    <text evidence="3">The sequence shown here is derived from an EMBL/GenBank/DDBJ whole genome shotgun (WGS) entry which is preliminary data.</text>
</comment>
<dbReference type="Proteomes" id="UP000316674">
    <property type="component" value="Unassembled WGS sequence"/>
</dbReference>
<accession>A0A523ZJI5</accession>
<feature type="non-terminal residue" evidence="3">
    <location>
        <position position="29"/>
    </location>
</feature>
<evidence type="ECO:0000313" key="3">
    <source>
        <dbReference type="EMBL" id="TEU03932.1"/>
    </source>
</evidence>
<gene>
    <name evidence="3" type="ORF">E3I16_00210</name>
</gene>
<dbReference type="GO" id="GO:0003677">
    <property type="term" value="F:DNA binding"/>
    <property type="evidence" value="ECO:0007669"/>
    <property type="project" value="UniProtKB-UniRule"/>
</dbReference>
<dbReference type="NCBIfam" id="TIGR01439">
    <property type="entry name" value="lp_hng_hel_AbrB"/>
    <property type="match status" value="1"/>
</dbReference>
<evidence type="ECO:0000259" key="2">
    <source>
        <dbReference type="PROSITE" id="PS51740"/>
    </source>
</evidence>
<feature type="domain" description="SpoVT-AbrB" evidence="2">
    <location>
        <begin position="1"/>
        <end position="29"/>
    </location>
</feature>
<dbReference type="SUPFAM" id="SSF89447">
    <property type="entry name" value="AbrB/MazE/MraZ-like"/>
    <property type="match status" value="1"/>
</dbReference>